<evidence type="ECO:0000259" key="1">
    <source>
        <dbReference type="Pfam" id="PF02861"/>
    </source>
</evidence>
<dbReference type="InterPro" id="IPR036628">
    <property type="entry name" value="Clp_N_dom_sf"/>
</dbReference>
<feature type="domain" description="Clp R" evidence="1">
    <location>
        <begin position="6"/>
        <end position="68"/>
    </location>
</feature>
<name>A0A4R6SG94_LABRH</name>
<evidence type="ECO:0000313" key="3">
    <source>
        <dbReference type="Proteomes" id="UP000295444"/>
    </source>
</evidence>
<dbReference type="Proteomes" id="UP000295444">
    <property type="component" value="Unassembled WGS sequence"/>
</dbReference>
<evidence type="ECO:0000313" key="2">
    <source>
        <dbReference type="EMBL" id="TDQ00673.1"/>
    </source>
</evidence>
<dbReference type="AlphaFoldDB" id="A0A4R6SG94"/>
<gene>
    <name evidence="2" type="ORF">EV186_102534</name>
</gene>
<dbReference type="SUPFAM" id="SSF81923">
    <property type="entry name" value="Double Clp-N motif"/>
    <property type="match status" value="1"/>
</dbReference>
<dbReference type="Pfam" id="PF02861">
    <property type="entry name" value="Clp_N"/>
    <property type="match status" value="1"/>
</dbReference>
<accession>A0A4R6SG94</accession>
<dbReference type="OrthoDB" id="3628183at2"/>
<dbReference type="InterPro" id="IPR004176">
    <property type="entry name" value="Clp_R_N"/>
</dbReference>
<keyword evidence="3" id="KW-1185">Reference proteome</keyword>
<reference evidence="2 3" key="1">
    <citation type="submission" date="2019-03" db="EMBL/GenBank/DDBJ databases">
        <title>Genomic Encyclopedia of Type Strains, Phase IV (KMG-IV): sequencing the most valuable type-strain genomes for metagenomic binning, comparative biology and taxonomic classification.</title>
        <authorList>
            <person name="Goeker M."/>
        </authorList>
    </citation>
    <scope>NUCLEOTIDE SEQUENCE [LARGE SCALE GENOMIC DNA]</scope>
    <source>
        <strain evidence="2 3">DSM 45361</strain>
    </source>
</reference>
<dbReference type="EMBL" id="SNXZ01000002">
    <property type="protein sequence ID" value="TDQ00673.1"/>
    <property type="molecule type" value="Genomic_DNA"/>
</dbReference>
<proteinExistence type="predicted"/>
<comment type="caution">
    <text evidence="2">The sequence shown here is derived from an EMBL/GenBank/DDBJ whole genome shotgun (WGS) entry which is preliminary data.</text>
</comment>
<sequence length="129" mass="13782">MRKLGFDDDARMVVRIAQDRARSLQHPGIGSEHLLYGLADSPTRAGSVAREHGLTPGGVAMQTERLLTPSRTMFAGLDAGALATIGIDLNAVREAVEANFGLATAALPALTRRQRARLPGHMLVTSRAR</sequence>
<organism evidence="2 3">
    <name type="scientific">Labedaea rhizosphaerae</name>
    <dbReference type="NCBI Taxonomy" id="598644"/>
    <lineage>
        <taxon>Bacteria</taxon>
        <taxon>Bacillati</taxon>
        <taxon>Actinomycetota</taxon>
        <taxon>Actinomycetes</taxon>
        <taxon>Pseudonocardiales</taxon>
        <taxon>Pseudonocardiaceae</taxon>
        <taxon>Labedaea</taxon>
    </lineage>
</organism>
<protein>
    <submittedName>
        <fullName evidence="2">ClpA/ClpB-like protein</fullName>
    </submittedName>
</protein>
<dbReference type="RefSeq" id="WP_133849355.1">
    <property type="nucleotide sequence ID" value="NZ_SNXZ01000002.1"/>
</dbReference>
<dbReference type="Gene3D" id="1.10.1780.10">
    <property type="entry name" value="Clp, N-terminal domain"/>
    <property type="match status" value="1"/>
</dbReference>